<dbReference type="EMBL" id="CP035108">
    <property type="protein sequence ID" value="QAR32338.1"/>
    <property type="molecule type" value="Genomic_DNA"/>
</dbReference>
<organism evidence="11 12">
    <name type="scientific">Geovibrio thiophilus</name>
    <dbReference type="NCBI Taxonomy" id="139438"/>
    <lineage>
        <taxon>Bacteria</taxon>
        <taxon>Pseudomonadati</taxon>
        <taxon>Deferribacterota</taxon>
        <taxon>Deferribacteres</taxon>
        <taxon>Deferribacterales</taxon>
        <taxon>Geovibrionaceae</taxon>
        <taxon>Geovibrio</taxon>
    </lineage>
</organism>
<dbReference type="PANTHER" id="PTHR38042">
    <property type="entry name" value="UROPORPHYRINOGEN-III SYNTHASE, CHLOROPLASTIC"/>
    <property type="match status" value="1"/>
</dbReference>
<evidence type="ECO:0000313" key="12">
    <source>
        <dbReference type="Proteomes" id="UP000287502"/>
    </source>
</evidence>
<dbReference type="Pfam" id="PF02602">
    <property type="entry name" value="HEM4"/>
    <property type="match status" value="1"/>
</dbReference>
<evidence type="ECO:0000256" key="7">
    <source>
        <dbReference type="ARBA" id="ARBA00040167"/>
    </source>
</evidence>
<accession>A0A3R5UZX8</accession>
<evidence type="ECO:0000256" key="2">
    <source>
        <dbReference type="ARBA" id="ARBA00008133"/>
    </source>
</evidence>
<evidence type="ECO:0000259" key="10">
    <source>
        <dbReference type="Pfam" id="PF02602"/>
    </source>
</evidence>
<evidence type="ECO:0000256" key="8">
    <source>
        <dbReference type="ARBA" id="ARBA00048617"/>
    </source>
</evidence>
<dbReference type="GO" id="GO:0004852">
    <property type="term" value="F:uroporphyrinogen-III synthase activity"/>
    <property type="evidence" value="ECO:0007669"/>
    <property type="project" value="UniProtKB-UniRule"/>
</dbReference>
<proteinExistence type="inferred from homology"/>
<dbReference type="GO" id="GO:0006780">
    <property type="term" value="P:uroporphyrinogen III biosynthetic process"/>
    <property type="evidence" value="ECO:0007669"/>
    <property type="project" value="UniProtKB-UniRule"/>
</dbReference>
<evidence type="ECO:0000313" key="11">
    <source>
        <dbReference type="EMBL" id="QAR32338.1"/>
    </source>
</evidence>
<dbReference type="UniPathway" id="UPA00251">
    <property type="reaction ID" value="UER00320"/>
</dbReference>
<dbReference type="PANTHER" id="PTHR38042:SF1">
    <property type="entry name" value="UROPORPHYRINOGEN-III SYNTHASE, CHLOROPLASTIC"/>
    <property type="match status" value="1"/>
</dbReference>
<dbReference type="InterPro" id="IPR039793">
    <property type="entry name" value="UROS/Hem4"/>
</dbReference>
<evidence type="ECO:0000256" key="3">
    <source>
        <dbReference type="ARBA" id="ARBA00013109"/>
    </source>
</evidence>
<comment type="pathway">
    <text evidence="1 9">Porphyrin-containing compound metabolism; protoporphyrin-IX biosynthesis; coproporphyrinogen-III from 5-aminolevulinate: step 3/4.</text>
</comment>
<evidence type="ECO:0000256" key="6">
    <source>
        <dbReference type="ARBA" id="ARBA00037589"/>
    </source>
</evidence>
<dbReference type="InterPro" id="IPR036108">
    <property type="entry name" value="4pyrrol_syn_uPrphyn_synt_sf"/>
</dbReference>
<gene>
    <name evidence="11" type="ORF">EP073_02675</name>
</gene>
<dbReference type="OrthoDB" id="9790868at2"/>
<comment type="function">
    <text evidence="6 9">Catalyzes cyclization of the linear tetrapyrrole, hydroxymethylbilane, to the macrocyclic uroporphyrinogen III.</text>
</comment>
<dbReference type="KEGG" id="gtl:EP073_02675"/>
<dbReference type="GO" id="GO:0006782">
    <property type="term" value="P:protoporphyrinogen IX biosynthetic process"/>
    <property type="evidence" value="ECO:0007669"/>
    <property type="project" value="UniProtKB-UniRule"/>
</dbReference>
<dbReference type="Gene3D" id="3.40.50.10090">
    <property type="match status" value="2"/>
</dbReference>
<keyword evidence="5 9" id="KW-0627">Porphyrin biosynthesis</keyword>
<comment type="similarity">
    <text evidence="2 9">Belongs to the uroporphyrinogen-III synthase family.</text>
</comment>
<keyword evidence="12" id="KW-1185">Reference proteome</keyword>
<dbReference type="RefSeq" id="WP_128465625.1">
    <property type="nucleotide sequence ID" value="NZ_CP035108.1"/>
</dbReference>
<evidence type="ECO:0000256" key="4">
    <source>
        <dbReference type="ARBA" id="ARBA00023239"/>
    </source>
</evidence>
<sequence>MRQVLVTRQKSQSAELVKLLENEGFQVFALPLIETVPTGEPIPEKDYDVAVFTSPVAVSTFAQHFGRVKFRYTVAVGAKTAKKLQEYGITPDGVPDEFSAEGLIRMFSEIDVKGLKVLSPGAEKRAGDLCGYLAERGAEVDRISTYKTSPVIYEKGYTDKYIKENGIDIITLTAPSAAESLLAQTENLSEVTLVSIGKTTWQYLKDRGHESVYPQVQTIEGMTELIANLYKGV</sequence>
<evidence type="ECO:0000256" key="9">
    <source>
        <dbReference type="RuleBase" id="RU366031"/>
    </source>
</evidence>
<dbReference type="CDD" id="cd06578">
    <property type="entry name" value="HemD"/>
    <property type="match status" value="1"/>
</dbReference>
<dbReference type="AlphaFoldDB" id="A0A3R5UZX8"/>
<evidence type="ECO:0000256" key="5">
    <source>
        <dbReference type="ARBA" id="ARBA00023244"/>
    </source>
</evidence>
<dbReference type="SUPFAM" id="SSF69618">
    <property type="entry name" value="HemD-like"/>
    <property type="match status" value="1"/>
</dbReference>
<name>A0A3R5UZX8_9BACT</name>
<dbReference type="InterPro" id="IPR003754">
    <property type="entry name" value="4pyrrol_synth_uPrphyn_synth"/>
</dbReference>
<feature type="domain" description="Tetrapyrrole biosynthesis uroporphyrinogen III synthase" evidence="10">
    <location>
        <begin position="15"/>
        <end position="224"/>
    </location>
</feature>
<comment type="catalytic activity">
    <reaction evidence="8 9">
        <text>hydroxymethylbilane = uroporphyrinogen III + H2O</text>
        <dbReference type="Rhea" id="RHEA:18965"/>
        <dbReference type="ChEBI" id="CHEBI:15377"/>
        <dbReference type="ChEBI" id="CHEBI:57308"/>
        <dbReference type="ChEBI" id="CHEBI:57845"/>
        <dbReference type="EC" id="4.2.1.75"/>
    </reaction>
</comment>
<evidence type="ECO:0000256" key="1">
    <source>
        <dbReference type="ARBA" id="ARBA00004772"/>
    </source>
</evidence>
<dbReference type="EC" id="4.2.1.75" evidence="3 9"/>
<reference evidence="11 12" key="1">
    <citation type="submission" date="2019-01" db="EMBL/GenBank/DDBJ databases">
        <title>Geovibrio thiophilus DSM 11263, complete genome.</title>
        <authorList>
            <person name="Spring S."/>
            <person name="Bunk B."/>
            <person name="Sproer C."/>
        </authorList>
    </citation>
    <scope>NUCLEOTIDE SEQUENCE [LARGE SCALE GENOMIC DNA]</scope>
    <source>
        <strain evidence="11 12">DSM 11263</strain>
    </source>
</reference>
<dbReference type="Proteomes" id="UP000287502">
    <property type="component" value="Chromosome"/>
</dbReference>
<keyword evidence="4 9" id="KW-0456">Lyase</keyword>
<protein>
    <recommendedName>
        <fullName evidence="7 9">Uroporphyrinogen-III synthase</fullName>
        <ecNumber evidence="3 9">4.2.1.75</ecNumber>
    </recommendedName>
</protein>